<evidence type="ECO:0000313" key="1">
    <source>
        <dbReference type="EMBL" id="CUV53973.1"/>
    </source>
</evidence>
<name>A0A0S4WRA3_RALSL</name>
<gene>
    <name evidence="1" type="ORF">RUN215_v1_200028</name>
</gene>
<dbReference type="EMBL" id="LN899820">
    <property type="protein sequence ID" value="CUV53973.1"/>
    <property type="molecule type" value="Genomic_DNA"/>
</dbReference>
<dbReference type="AlphaFoldDB" id="A0A0S4WRA3"/>
<accession>A0A0S4WRA3</accession>
<protein>
    <recommendedName>
        <fullName evidence="2">DUF2971 domain-containing protein</fullName>
    </recommendedName>
</protein>
<organism evidence="1">
    <name type="scientific">Ralstonia solanacearum</name>
    <name type="common">Pseudomonas solanacearum</name>
    <dbReference type="NCBI Taxonomy" id="305"/>
    <lineage>
        <taxon>Bacteria</taxon>
        <taxon>Pseudomonadati</taxon>
        <taxon>Pseudomonadota</taxon>
        <taxon>Betaproteobacteria</taxon>
        <taxon>Burkholderiales</taxon>
        <taxon>Burkholderiaceae</taxon>
        <taxon>Ralstonia</taxon>
        <taxon>Ralstonia solanacearum species complex</taxon>
    </lineage>
</organism>
<proteinExistence type="predicted"/>
<dbReference type="Pfam" id="PF11185">
    <property type="entry name" value="DUF2971"/>
    <property type="match status" value="1"/>
</dbReference>
<sequence>MGENLISHRFRPIHKFTMSELVNEEIYFCSPSKFNDPFDCRIDVRKVLEQHAVDQKAIAVVEKIVRDVGVVCFSYDLRNTLMWSHYAQNHEGLCITYEIPSQHIIDTKDRILGWSPVRYNAQEIERLLVENKDEPEQLITILLSSKSESWQYEQEFRIVSREPGVQKIEREWIRQICFGLNTKDENIKLVRNIAQEKYPQATICKMERDGRSLFSYQAVVI</sequence>
<reference evidence="1" key="1">
    <citation type="submission" date="2015-10" db="EMBL/GenBank/DDBJ databases">
        <authorList>
            <person name="Gilbert D.G."/>
        </authorList>
    </citation>
    <scope>NUCLEOTIDE SEQUENCE</scope>
    <source>
        <strain evidence="1">Phyl III-seqv23</strain>
    </source>
</reference>
<evidence type="ECO:0008006" key="2">
    <source>
        <dbReference type="Google" id="ProtNLM"/>
    </source>
</evidence>
<dbReference type="InterPro" id="IPR021352">
    <property type="entry name" value="DUF2971"/>
</dbReference>